<evidence type="ECO:0000313" key="1">
    <source>
        <dbReference type="Proteomes" id="UP000504635"/>
    </source>
</evidence>
<dbReference type="OrthoDB" id="6772382at2759"/>
<accession>A0A6J2XP86</accession>
<dbReference type="PANTHER" id="PTHR23227:SF85">
    <property type="entry name" value="CRANIOFACIAL DEVELOPMENT PROTEIN 2"/>
    <property type="match status" value="1"/>
</dbReference>
<dbReference type="RefSeq" id="XP_030753182.1">
    <property type="nucleotide sequence ID" value="XM_030897322.1"/>
</dbReference>
<dbReference type="KEGG" id="soy:115880185"/>
<dbReference type="SUPFAM" id="SSF56219">
    <property type="entry name" value="DNase I-like"/>
    <property type="match status" value="1"/>
</dbReference>
<dbReference type="GeneID" id="115880185"/>
<keyword evidence="1" id="KW-1185">Reference proteome</keyword>
<organism evidence="1 2">
    <name type="scientific">Sitophilus oryzae</name>
    <name type="common">Rice weevil</name>
    <name type="synonym">Curculio oryzae</name>
    <dbReference type="NCBI Taxonomy" id="7048"/>
    <lineage>
        <taxon>Eukaryota</taxon>
        <taxon>Metazoa</taxon>
        <taxon>Ecdysozoa</taxon>
        <taxon>Arthropoda</taxon>
        <taxon>Hexapoda</taxon>
        <taxon>Insecta</taxon>
        <taxon>Pterygota</taxon>
        <taxon>Neoptera</taxon>
        <taxon>Endopterygota</taxon>
        <taxon>Coleoptera</taxon>
        <taxon>Polyphaga</taxon>
        <taxon>Cucujiformia</taxon>
        <taxon>Curculionidae</taxon>
        <taxon>Dryophthorinae</taxon>
        <taxon>Sitophilus</taxon>
    </lineage>
</organism>
<reference evidence="2" key="1">
    <citation type="submission" date="2025-08" db="UniProtKB">
        <authorList>
            <consortium name="RefSeq"/>
        </authorList>
    </citation>
    <scope>IDENTIFICATION</scope>
    <source>
        <tissue evidence="2">Gonads</tissue>
    </source>
</reference>
<sequence length="259" mass="29523">MSLLNPYPYSEKCDLNFCPDLMVYAPTADSDDEEVESFYKKIDDVMKLTKNKDVTLLLDDMNAKIGQGSCGKCIGRYGLSERNERGDRLLKYCQENSMIITNTYFKLPKRRLYTWKSPRDSENRIVRNQIDYIILNQRYRNAVKSVKSYPAADVGSDHSLLVTEIMVKLKKLKVLSNQISIDTSLLRSNNAKVKVYQEQYIETPFNDQREEITTNTNNEMGASILKEEVQAAIKGAKDGKAPGPDDLPADALKLIEEQN</sequence>
<evidence type="ECO:0000313" key="2">
    <source>
        <dbReference type="RefSeq" id="XP_030753182.1"/>
    </source>
</evidence>
<dbReference type="Gene3D" id="3.60.10.10">
    <property type="entry name" value="Endonuclease/exonuclease/phosphatase"/>
    <property type="match status" value="1"/>
</dbReference>
<name>A0A6J2XP86_SITOR</name>
<proteinExistence type="predicted"/>
<dbReference type="PANTHER" id="PTHR23227">
    <property type="entry name" value="BUCENTAUR RELATED"/>
    <property type="match status" value="1"/>
</dbReference>
<dbReference type="InterPro" id="IPR036691">
    <property type="entry name" value="Endo/exonu/phosph_ase_sf"/>
</dbReference>
<dbReference type="Proteomes" id="UP000504635">
    <property type="component" value="Unplaced"/>
</dbReference>
<protein>
    <submittedName>
        <fullName evidence="2">Craniofacial development protein 2-like</fullName>
    </submittedName>
</protein>
<dbReference type="InterPro" id="IPR027124">
    <property type="entry name" value="Swc5/CFDP1/2"/>
</dbReference>
<dbReference type="AlphaFoldDB" id="A0A6J2XP86"/>
<gene>
    <name evidence="2" type="primary">LOC115880185</name>
</gene>
<dbReference type="InParanoid" id="A0A6J2XP86"/>